<dbReference type="InterPro" id="IPR026353">
    <property type="entry name" value="Hypoxan-DNA_Glyclase"/>
</dbReference>
<dbReference type="SUPFAM" id="SSF52141">
    <property type="entry name" value="Uracil-DNA glycosylase-like"/>
    <property type="match status" value="1"/>
</dbReference>
<name>A0A1E3GN53_9GAMM</name>
<dbReference type="Pfam" id="PF03167">
    <property type="entry name" value="UDG"/>
    <property type="match status" value="1"/>
</dbReference>
<dbReference type="Proteomes" id="UP000094379">
    <property type="component" value="Unassembled WGS sequence"/>
</dbReference>
<dbReference type="STRING" id="291169.A9E74_02738"/>
<organism evidence="2 3">
    <name type="scientific">Methylophaga muralis</name>
    <dbReference type="NCBI Taxonomy" id="291169"/>
    <lineage>
        <taxon>Bacteria</taxon>
        <taxon>Pseudomonadati</taxon>
        <taxon>Pseudomonadota</taxon>
        <taxon>Gammaproteobacteria</taxon>
        <taxon>Thiotrichales</taxon>
        <taxon>Piscirickettsiaceae</taxon>
        <taxon>Methylophaga</taxon>
    </lineage>
</organism>
<reference evidence="2 3" key="1">
    <citation type="submission" date="2016-07" db="EMBL/GenBank/DDBJ databases">
        <title>Draft Genome Sequence of Methylophaga muralis Bur 1.</title>
        <authorList>
            <person name="Vasilenko O.V."/>
            <person name="Doronina N.V."/>
            <person name="Shmareva M.N."/>
            <person name="Tarlachkov S.V."/>
            <person name="Mustakhimov I."/>
            <person name="Trotsenko Y.A."/>
        </authorList>
    </citation>
    <scope>NUCLEOTIDE SEQUENCE [LARGE SCALE GENOMIC DNA]</scope>
    <source>
        <strain evidence="2 3">Bur 1</strain>
    </source>
</reference>
<dbReference type="RefSeq" id="WP_069297084.1">
    <property type="nucleotide sequence ID" value="NZ_MCRI01000063.1"/>
</dbReference>
<dbReference type="InterPro" id="IPR005122">
    <property type="entry name" value="Uracil-DNA_glycosylase-like"/>
</dbReference>
<sequence length="172" mass="19699">MLELATSFPPIVGKAPKSLILGSMPGMESLKQQRYYAHPRNAFWPIMTSLFGESANLDYQQRCDLLIQKQIAVWDVLKSCRRQGSLDQHIETETIIANDFVDFLQRHPSITQIYFNGGKAEQVFKRYVIKQLEAAEISLIFHKLPSTSPAHAAMRFETKRQLWHQALSTPPI</sequence>
<dbReference type="EMBL" id="MCRI01000063">
    <property type="protein sequence ID" value="ODN65478.1"/>
    <property type="molecule type" value="Genomic_DNA"/>
</dbReference>
<protein>
    <submittedName>
        <fullName evidence="2">Uracil DNA glycosylase superfamily protein</fullName>
    </submittedName>
</protein>
<dbReference type="CDD" id="cd10032">
    <property type="entry name" value="UDG-F6_HDG"/>
    <property type="match status" value="1"/>
</dbReference>
<proteinExistence type="predicted"/>
<keyword evidence="3" id="KW-1185">Reference proteome</keyword>
<accession>A0A1E3GN53</accession>
<gene>
    <name evidence="2" type="ORF">A9E74_02738</name>
</gene>
<dbReference type="NCBIfam" id="TIGR04274">
    <property type="entry name" value="hypoxanDNAglyco"/>
    <property type="match status" value="1"/>
</dbReference>
<dbReference type="PATRIC" id="fig|291169.3.peg.2772"/>
<evidence type="ECO:0000313" key="2">
    <source>
        <dbReference type="EMBL" id="ODN65478.1"/>
    </source>
</evidence>
<feature type="domain" description="Uracil-DNA glycosylase-like" evidence="1">
    <location>
        <begin position="14"/>
        <end position="163"/>
    </location>
</feature>
<evidence type="ECO:0000313" key="3">
    <source>
        <dbReference type="Proteomes" id="UP000094379"/>
    </source>
</evidence>
<comment type="caution">
    <text evidence="2">The sequence shown here is derived from an EMBL/GenBank/DDBJ whole genome shotgun (WGS) entry which is preliminary data.</text>
</comment>
<dbReference type="InterPro" id="IPR036895">
    <property type="entry name" value="Uracil-DNA_glycosylase-like_sf"/>
</dbReference>
<dbReference type="Gene3D" id="3.40.470.10">
    <property type="entry name" value="Uracil-DNA glycosylase-like domain"/>
    <property type="match status" value="1"/>
</dbReference>
<evidence type="ECO:0000259" key="1">
    <source>
        <dbReference type="Pfam" id="PF03167"/>
    </source>
</evidence>
<dbReference type="AlphaFoldDB" id="A0A1E3GN53"/>